<evidence type="ECO:0000256" key="11">
    <source>
        <dbReference type="ARBA" id="ARBA00024615"/>
    </source>
</evidence>
<evidence type="ECO:0000256" key="6">
    <source>
        <dbReference type="ARBA" id="ARBA00022824"/>
    </source>
</evidence>
<comment type="subcellular location">
    <subcellularLocation>
        <location evidence="1">Endoplasmic reticulum membrane</location>
        <topology evidence="1">Peripheral membrane protein</topology>
    </subcellularLocation>
    <subcellularLocation>
        <location evidence="2">Preautophagosomal structure membrane</location>
        <topology evidence="2">Peripheral membrane protein</topology>
    </subcellularLocation>
</comment>
<dbReference type="GO" id="GO:0005789">
    <property type="term" value="C:endoplasmic reticulum membrane"/>
    <property type="evidence" value="ECO:0007669"/>
    <property type="project" value="UniProtKB-SubCell"/>
</dbReference>
<dbReference type="GO" id="GO:0061709">
    <property type="term" value="P:reticulophagy"/>
    <property type="evidence" value="ECO:0007669"/>
    <property type="project" value="TreeGrafter"/>
</dbReference>
<dbReference type="STRING" id="1754191.A0A1Y1V3X0"/>
<dbReference type="GO" id="GO:0034727">
    <property type="term" value="P:piecemeal microautophagy of the nucleus"/>
    <property type="evidence" value="ECO:0007669"/>
    <property type="project" value="TreeGrafter"/>
</dbReference>
<comment type="caution">
    <text evidence="12">The sequence shown here is derived from an EMBL/GenBank/DDBJ whole genome shotgun (WGS) entry which is preliminary data.</text>
</comment>
<organism evidence="12 13">
    <name type="scientific">Piromyces finnis</name>
    <dbReference type="NCBI Taxonomy" id="1754191"/>
    <lineage>
        <taxon>Eukaryota</taxon>
        <taxon>Fungi</taxon>
        <taxon>Fungi incertae sedis</taxon>
        <taxon>Chytridiomycota</taxon>
        <taxon>Chytridiomycota incertae sedis</taxon>
        <taxon>Neocallimastigomycetes</taxon>
        <taxon>Neocallimastigales</taxon>
        <taxon>Neocallimastigaceae</taxon>
        <taxon>Piromyces</taxon>
    </lineage>
</organism>
<proteinExistence type="inferred from homology"/>
<dbReference type="GO" id="GO:0032266">
    <property type="term" value="F:phosphatidylinositol-3-phosphate binding"/>
    <property type="evidence" value="ECO:0007669"/>
    <property type="project" value="TreeGrafter"/>
</dbReference>
<evidence type="ECO:0000256" key="1">
    <source>
        <dbReference type="ARBA" id="ARBA00004406"/>
    </source>
</evidence>
<dbReference type="InterPro" id="IPR026849">
    <property type="entry name" value="ATG2"/>
</dbReference>
<evidence type="ECO:0000256" key="8">
    <source>
        <dbReference type="ARBA" id="ARBA00023055"/>
    </source>
</evidence>
<keyword evidence="7" id="KW-0072">Autophagy</keyword>
<evidence type="ECO:0000256" key="5">
    <source>
        <dbReference type="ARBA" id="ARBA00022448"/>
    </source>
</evidence>
<reference evidence="12 13" key="2">
    <citation type="submission" date="2016-08" db="EMBL/GenBank/DDBJ databases">
        <title>Pervasive Adenine N6-methylation of Active Genes in Fungi.</title>
        <authorList>
            <consortium name="DOE Joint Genome Institute"/>
            <person name="Mondo S.J."/>
            <person name="Dannebaum R.O."/>
            <person name="Kuo R.C."/>
            <person name="Labutti K."/>
            <person name="Haridas S."/>
            <person name="Kuo A."/>
            <person name="Salamov A."/>
            <person name="Ahrendt S.R."/>
            <person name="Lipzen A."/>
            <person name="Sullivan W."/>
            <person name="Andreopoulos W.B."/>
            <person name="Clum A."/>
            <person name="Lindquist E."/>
            <person name="Daum C."/>
            <person name="Ramamoorthy G.K."/>
            <person name="Gryganskyi A."/>
            <person name="Culley D."/>
            <person name="Magnuson J.K."/>
            <person name="James T.Y."/>
            <person name="O'Malley M.A."/>
            <person name="Stajich J.E."/>
            <person name="Spatafora J.W."/>
            <person name="Visel A."/>
            <person name="Grigoriev I.V."/>
        </authorList>
    </citation>
    <scope>NUCLEOTIDE SEQUENCE [LARGE SCALE GENOMIC DNA]</scope>
    <source>
        <strain evidence="13">finn</strain>
    </source>
</reference>
<dbReference type="GO" id="GO:0034045">
    <property type="term" value="C:phagophore assembly site membrane"/>
    <property type="evidence" value="ECO:0007669"/>
    <property type="project" value="UniProtKB-SubCell"/>
</dbReference>
<dbReference type="Proteomes" id="UP000193719">
    <property type="component" value="Unassembled WGS sequence"/>
</dbReference>
<evidence type="ECO:0000256" key="3">
    <source>
        <dbReference type="ARBA" id="ARBA00009714"/>
    </source>
</evidence>
<sequence length="111" mass="12966">MNFWSSDVQKRLCSYLLNKTIGPFLKSNLDLMSVQLFNRNGKFYLPELQLNVEKINEILKDLPIYLIEANVGEINAEIPWWDLKNSNVSIQLKDIYLNLLIKEQQLGIILI</sequence>
<evidence type="ECO:0000256" key="2">
    <source>
        <dbReference type="ARBA" id="ARBA00004623"/>
    </source>
</evidence>
<keyword evidence="5" id="KW-0813">Transport</keyword>
<accession>A0A1Y1V3X0</accession>
<dbReference type="GO" id="GO:0061908">
    <property type="term" value="C:phagophore"/>
    <property type="evidence" value="ECO:0007669"/>
    <property type="project" value="TreeGrafter"/>
</dbReference>
<comment type="catalytic activity">
    <reaction evidence="10">
        <text>a 1,2-diacyl-sn-glycero-3-phospho-L-serine(in) = a 1,2-diacyl-sn-glycero-3-phospho-L-serine(out)</text>
        <dbReference type="Rhea" id="RHEA:38663"/>
        <dbReference type="ChEBI" id="CHEBI:57262"/>
    </reaction>
</comment>
<dbReference type="PANTHER" id="PTHR13190:SF1">
    <property type="entry name" value="AUTOPHAGY-RELATED 2, ISOFORM A"/>
    <property type="match status" value="1"/>
</dbReference>
<protein>
    <recommendedName>
        <fullName evidence="4">Autophagy-related protein 2</fullName>
    </recommendedName>
</protein>
<dbReference type="GO" id="GO:0061723">
    <property type="term" value="P:glycophagy"/>
    <property type="evidence" value="ECO:0007669"/>
    <property type="project" value="TreeGrafter"/>
</dbReference>
<evidence type="ECO:0000313" key="12">
    <source>
        <dbReference type="EMBL" id="ORX46621.1"/>
    </source>
</evidence>
<keyword evidence="9" id="KW-0472">Membrane</keyword>
<keyword evidence="6" id="KW-0256">Endoplasmic reticulum</keyword>
<evidence type="ECO:0000313" key="13">
    <source>
        <dbReference type="Proteomes" id="UP000193719"/>
    </source>
</evidence>
<dbReference type="EMBL" id="MCFH01000034">
    <property type="protein sequence ID" value="ORX46621.1"/>
    <property type="molecule type" value="Genomic_DNA"/>
</dbReference>
<evidence type="ECO:0000256" key="10">
    <source>
        <dbReference type="ARBA" id="ARBA00024479"/>
    </source>
</evidence>
<comment type="catalytic activity">
    <reaction evidence="11">
        <text>a 1,2-diacyl-sn-glycero-3-phosphoethanolamine(in) = a 1,2-diacyl-sn-glycero-3-phosphoethanolamine(out)</text>
        <dbReference type="Rhea" id="RHEA:38895"/>
        <dbReference type="ChEBI" id="CHEBI:64612"/>
    </reaction>
</comment>
<evidence type="ECO:0000256" key="7">
    <source>
        <dbReference type="ARBA" id="ARBA00023006"/>
    </source>
</evidence>
<dbReference type="GO" id="GO:0043495">
    <property type="term" value="F:protein-membrane adaptor activity"/>
    <property type="evidence" value="ECO:0007669"/>
    <property type="project" value="TreeGrafter"/>
</dbReference>
<dbReference type="GO" id="GO:0000422">
    <property type="term" value="P:autophagy of mitochondrion"/>
    <property type="evidence" value="ECO:0007669"/>
    <property type="project" value="TreeGrafter"/>
</dbReference>
<dbReference type="GO" id="GO:0000045">
    <property type="term" value="P:autophagosome assembly"/>
    <property type="evidence" value="ECO:0007669"/>
    <property type="project" value="TreeGrafter"/>
</dbReference>
<comment type="similarity">
    <text evidence="3">Belongs to the ATG2 family.</text>
</comment>
<dbReference type="AlphaFoldDB" id="A0A1Y1V3X0"/>
<evidence type="ECO:0000256" key="9">
    <source>
        <dbReference type="ARBA" id="ARBA00023136"/>
    </source>
</evidence>
<name>A0A1Y1V3X0_9FUNG</name>
<reference evidence="12 13" key="1">
    <citation type="submission" date="2016-08" db="EMBL/GenBank/DDBJ databases">
        <title>Genomes of anaerobic fungi encode conserved fungal cellulosomes for biomass hydrolysis.</title>
        <authorList>
            <consortium name="DOE Joint Genome Institute"/>
            <person name="Haitjema C.H."/>
            <person name="Gilmore S.P."/>
            <person name="Henske J.K."/>
            <person name="Solomon K.V."/>
            <person name="De Groot R."/>
            <person name="Kuo A."/>
            <person name="Mondo S.J."/>
            <person name="Salamov A.A."/>
            <person name="Labutti K."/>
            <person name="Zhao Z."/>
            <person name="Chiniquy J."/>
            <person name="Barry K."/>
            <person name="Brewer H.M."/>
            <person name="Purvine S.O."/>
            <person name="Wright A.T."/>
            <person name="Boxma B."/>
            <person name="Van Alen T."/>
            <person name="Hackstein J.H."/>
            <person name="Baker S.E."/>
            <person name="Grigoriev I.V."/>
            <person name="O'Malley M.A."/>
        </authorList>
    </citation>
    <scope>NUCLEOTIDE SEQUENCE [LARGE SCALE GENOMIC DNA]</scope>
    <source>
        <strain evidence="13">finn</strain>
    </source>
</reference>
<evidence type="ECO:0000256" key="4">
    <source>
        <dbReference type="ARBA" id="ARBA00018070"/>
    </source>
</evidence>
<keyword evidence="8" id="KW-0445">Lipid transport</keyword>
<keyword evidence="13" id="KW-1185">Reference proteome</keyword>
<gene>
    <name evidence="12" type="ORF">BCR36DRAFT_297009</name>
</gene>
<dbReference type="OrthoDB" id="18982at2759"/>
<dbReference type="PANTHER" id="PTHR13190">
    <property type="entry name" value="AUTOPHAGY-RELATED 2, ISOFORM A"/>
    <property type="match status" value="1"/>
</dbReference>
<dbReference type="GO" id="GO:0006869">
    <property type="term" value="P:lipid transport"/>
    <property type="evidence" value="ECO:0007669"/>
    <property type="project" value="UniProtKB-KW"/>
</dbReference>